<evidence type="ECO:0000313" key="2">
    <source>
        <dbReference type="Proteomes" id="UP000051242"/>
    </source>
</evidence>
<dbReference type="EMBL" id="LICD01000277">
    <property type="protein sequence ID" value="KRO78825.1"/>
    <property type="molecule type" value="Genomic_DNA"/>
</dbReference>
<dbReference type="PANTHER" id="PTHR10151">
    <property type="entry name" value="ECTONUCLEOTIDE PYROPHOSPHATASE/PHOSPHODIESTERASE"/>
    <property type="match status" value="1"/>
</dbReference>
<dbReference type="PANTHER" id="PTHR10151:SF120">
    <property type="entry name" value="BIS(5'-ADENOSYL)-TRIPHOSPHATASE"/>
    <property type="match status" value="1"/>
</dbReference>
<dbReference type="InterPro" id="IPR002591">
    <property type="entry name" value="Phosphodiest/P_Trfase"/>
</dbReference>
<name>A0A0R2SV51_9GAMM</name>
<protein>
    <submittedName>
        <fullName evidence="1">Nucleotide pyrophosphatase</fullName>
    </submittedName>
</protein>
<accession>A0A0R2SV51</accession>
<dbReference type="SUPFAM" id="SSF53649">
    <property type="entry name" value="Alkaline phosphatase-like"/>
    <property type="match status" value="1"/>
</dbReference>
<dbReference type="AlphaFoldDB" id="A0A0R2SV51"/>
<dbReference type="Proteomes" id="UP000051242">
    <property type="component" value="Unassembled WGS sequence"/>
</dbReference>
<dbReference type="Pfam" id="PF01663">
    <property type="entry name" value="Phosphodiest"/>
    <property type="match status" value="1"/>
</dbReference>
<feature type="non-terminal residue" evidence="1">
    <location>
        <position position="331"/>
    </location>
</feature>
<dbReference type="GO" id="GO:0016787">
    <property type="term" value="F:hydrolase activity"/>
    <property type="evidence" value="ECO:0007669"/>
    <property type="project" value="UniProtKB-ARBA"/>
</dbReference>
<sequence length="331" mass="36510">MCGSGLVRLSICKILCASALVFALTNCHLLIETSTRIPKAIFIIVDGIPADIIESSQTPNLDSIARTHGYTRSYVGGEIGGVTQSPTVSAVGYNSLLTGTWANKHNVYTNKIENPNYSYWDIFRIARHQNPDISTALFSTWQDNRTRLVGDGLPEAGGSKLDYAFDGLELDEARFPHDEAREFIRAIDNAVSTEAAYYLRDVGPELSWVYLEYTDDIGHIYGEGDELTAAVAIMDANVGKIWKAVQDRQKTHDEDWLVVVTTDHGRDEETGKSHGGQSLRERTTWIATNSQRLNSNFESLPGIVDILPSILDHLTIVPPPKIAAQLDGVSF</sequence>
<reference evidence="1 2" key="1">
    <citation type="submission" date="2015-10" db="EMBL/GenBank/DDBJ databases">
        <title>Metagenome-Assembled Genomes uncover a global brackish microbiome.</title>
        <authorList>
            <person name="Hugerth L.W."/>
            <person name="Larsson J."/>
            <person name="Alneberg J."/>
            <person name="Lindh M.V."/>
            <person name="Legrand C."/>
            <person name="Pinhassi J."/>
            <person name="Andersson A.F."/>
        </authorList>
    </citation>
    <scope>NUCLEOTIDE SEQUENCE [LARGE SCALE GENOMIC DNA]</scope>
    <source>
        <strain evidence="1">BACL22 MAG-120619-bin3</strain>
    </source>
</reference>
<comment type="caution">
    <text evidence="1">The sequence shown here is derived from an EMBL/GenBank/DDBJ whole genome shotgun (WGS) entry which is preliminary data.</text>
</comment>
<dbReference type="Gene3D" id="3.40.720.10">
    <property type="entry name" value="Alkaline Phosphatase, subunit A"/>
    <property type="match status" value="1"/>
</dbReference>
<dbReference type="InterPro" id="IPR017850">
    <property type="entry name" value="Alkaline_phosphatase_core_sf"/>
</dbReference>
<evidence type="ECO:0000313" key="1">
    <source>
        <dbReference type="EMBL" id="KRO78825.1"/>
    </source>
</evidence>
<proteinExistence type="predicted"/>
<gene>
    <name evidence="1" type="ORF">ABR85_08430</name>
</gene>
<organism evidence="1 2">
    <name type="scientific">OM182 bacterium BACL3 MAG-120619-bin3</name>
    <dbReference type="NCBI Taxonomy" id="1655593"/>
    <lineage>
        <taxon>Bacteria</taxon>
        <taxon>Pseudomonadati</taxon>
        <taxon>Pseudomonadota</taxon>
        <taxon>Gammaproteobacteria</taxon>
        <taxon>OMG group</taxon>
        <taxon>OM182 clade</taxon>
    </lineage>
</organism>